<dbReference type="PANTHER" id="PTHR10794:SF63">
    <property type="entry name" value="ALPHA_BETA HYDROLASE 1, ISOFORM A"/>
    <property type="match status" value="1"/>
</dbReference>
<dbReference type="PANTHER" id="PTHR10794">
    <property type="entry name" value="ABHYDROLASE DOMAIN-CONTAINING PROTEIN"/>
    <property type="match status" value="1"/>
</dbReference>
<comment type="function">
    <text evidence="5">Displays enzymatic activity both for medium-chain fatty acid (MCFA) ethyl ester synthesis and hydrolysis (esterase activity). MCFA are toxic for yeast and this enzyme could thus be involved in their detoxification by esterification.</text>
</comment>
<dbReference type="GO" id="GO:0047372">
    <property type="term" value="F:monoacylglycerol lipase activity"/>
    <property type="evidence" value="ECO:0007669"/>
    <property type="project" value="TreeGrafter"/>
</dbReference>
<evidence type="ECO:0000313" key="10">
    <source>
        <dbReference type="EMBL" id="KAF7846290.1"/>
    </source>
</evidence>
<evidence type="ECO:0000256" key="1">
    <source>
        <dbReference type="ARBA" id="ARBA00010884"/>
    </source>
</evidence>
<dbReference type="SUPFAM" id="SSF53474">
    <property type="entry name" value="alpha/beta-Hydrolases"/>
    <property type="match status" value="1"/>
</dbReference>
<evidence type="ECO:0000256" key="3">
    <source>
        <dbReference type="ARBA" id="ARBA00022801"/>
    </source>
</evidence>
<dbReference type="EC" id="2.3.1.84" evidence="6"/>
<dbReference type="Proteomes" id="UP000806378">
    <property type="component" value="Unassembled WGS sequence"/>
</dbReference>
<feature type="compositionally biased region" description="Basic and acidic residues" evidence="8">
    <location>
        <begin position="438"/>
        <end position="452"/>
    </location>
</feature>
<organism evidence="10 11">
    <name type="scientific">Corymbia citriodora subsp. variegata</name>
    <dbReference type="NCBI Taxonomy" id="360336"/>
    <lineage>
        <taxon>Eukaryota</taxon>
        <taxon>Viridiplantae</taxon>
        <taxon>Streptophyta</taxon>
        <taxon>Embryophyta</taxon>
        <taxon>Tracheophyta</taxon>
        <taxon>Spermatophyta</taxon>
        <taxon>Magnoliopsida</taxon>
        <taxon>eudicotyledons</taxon>
        <taxon>Gunneridae</taxon>
        <taxon>Pentapetalae</taxon>
        <taxon>rosids</taxon>
        <taxon>malvids</taxon>
        <taxon>Myrtales</taxon>
        <taxon>Myrtaceae</taxon>
        <taxon>Myrtoideae</taxon>
        <taxon>Eucalypteae</taxon>
        <taxon>Corymbia</taxon>
    </lineage>
</organism>
<dbReference type="Gene3D" id="3.40.50.1820">
    <property type="entry name" value="alpha/beta hydrolase"/>
    <property type="match status" value="1"/>
</dbReference>
<proteinExistence type="inferred from homology"/>
<evidence type="ECO:0000256" key="6">
    <source>
        <dbReference type="ARBA" id="ARBA00066969"/>
    </source>
</evidence>
<dbReference type="AlphaFoldDB" id="A0A8T0CFP0"/>
<evidence type="ECO:0000256" key="5">
    <source>
        <dbReference type="ARBA" id="ARBA00054277"/>
    </source>
</evidence>
<dbReference type="InterPro" id="IPR000073">
    <property type="entry name" value="AB_hydrolase_1"/>
</dbReference>
<keyword evidence="11" id="KW-1185">Reference proteome</keyword>
<dbReference type="InterPro" id="IPR029058">
    <property type="entry name" value="AB_hydrolase_fold"/>
</dbReference>
<dbReference type="OrthoDB" id="247542at2759"/>
<keyword evidence="3" id="KW-0378">Hydrolase</keyword>
<dbReference type="InterPro" id="IPR050960">
    <property type="entry name" value="AB_hydrolase_4_sf"/>
</dbReference>
<comment type="similarity">
    <text evidence="1">Belongs to the AB hydrolase superfamily. AB hydrolase 4 family.</text>
</comment>
<feature type="domain" description="AB hydrolase-1" evidence="9">
    <location>
        <begin position="147"/>
        <end position="361"/>
    </location>
</feature>
<dbReference type="Pfam" id="PF00561">
    <property type="entry name" value="Abhydrolase_1"/>
    <property type="match status" value="1"/>
</dbReference>
<evidence type="ECO:0000256" key="4">
    <source>
        <dbReference type="ARBA" id="ARBA00050620"/>
    </source>
</evidence>
<evidence type="ECO:0000256" key="7">
    <source>
        <dbReference type="ARBA" id="ARBA00080774"/>
    </source>
</evidence>
<dbReference type="GO" id="GO:0051793">
    <property type="term" value="P:medium-chain fatty acid catabolic process"/>
    <property type="evidence" value="ECO:0007669"/>
    <property type="project" value="UniProtKB-ARBA"/>
</dbReference>
<evidence type="ECO:0000259" key="9">
    <source>
        <dbReference type="Pfam" id="PF00561"/>
    </source>
</evidence>
<evidence type="ECO:0000256" key="2">
    <source>
        <dbReference type="ARBA" id="ARBA00022679"/>
    </source>
</evidence>
<dbReference type="GO" id="GO:0008126">
    <property type="term" value="F:acetylesterase activity"/>
    <property type="evidence" value="ECO:0007669"/>
    <property type="project" value="TreeGrafter"/>
</dbReference>
<comment type="caution">
    <text evidence="10">The sequence shown here is derived from an EMBL/GenBank/DDBJ whole genome shotgun (WGS) entry which is preliminary data.</text>
</comment>
<dbReference type="GO" id="GO:0004026">
    <property type="term" value="F:alcohol O-acetyltransferase activity"/>
    <property type="evidence" value="ECO:0007669"/>
    <property type="project" value="UniProtKB-EC"/>
</dbReference>
<name>A0A8T0CFP0_CORYI</name>
<dbReference type="FunFam" id="3.40.50.1820:FF:000137">
    <property type="entry name" value="EEB1p Acyl-coenzymeA:ethanol O-acyltransferase"/>
    <property type="match status" value="1"/>
</dbReference>
<evidence type="ECO:0000256" key="8">
    <source>
        <dbReference type="SAM" id="MobiDB-lite"/>
    </source>
</evidence>
<sequence>MLDLHTVTLSLLAALPLVGLLLGTMSRVFGFGSKKFYYGKKSITMRTRDGGEVLFGDLCKSVLPTIRLNPFLFNGHLQTMWSVVKSNSATIYYKRHLFEQEDALYPGQFAIDFAVKPYQESDSTLPPRTTYYSADEWSKIASDDTRPMLVALHGLSGGSYELYLRHVLAPLISEQYGWEACVVNGRGCALSKITTPMLFNARSTWDVRQTVNWLRKTFPNRPLYGVGFSLGANILTNYVGEEGGRCELRAAVVLSCPWALEVSSNLLQRTFLGLQVYSRTMGTNLRRLFDIHKDMILRNPAINIKEVESAKYLHEWDRAVQCASWGYPTETAYYRDASSVDSVFAIRIPFLAISALDDPIVGAEAIPFQEFSTSTYGVLCTTSLGGHLSWFELGGGRWMAKATTAFFNKLHSEIDPDSYLRGQPDNERPVNPRPQARPRFDPMRRRLHDNAS</sequence>
<comment type="catalytic activity">
    <reaction evidence="4">
        <text>an aliphatic alcohol + acetyl-CoA = an acetyl ester + CoA</text>
        <dbReference type="Rhea" id="RHEA:17229"/>
        <dbReference type="ChEBI" id="CHEBI:2571"/>
        <dbReference type="ChEBI" id="CHEBI:47622"/>
        <dbReference type="ChEBI" id="CHEBI:57287"/>
        <dbReference type="ChEBI" id="CHEBI:57288"/>
        <dbReference type="EC" id="2.3.1.84"/>
    </reaction>
</comment>
<protein>
    <recommendedName>
        <fullName evidence="6">alcohol O-acetyltransferase</fullName>
        <ecNumber evidence="6">2.3.1.84</ecNumber>
    </recommendedName>
    <alternativeName>
        <fullName evidence="7">Alcohol O-acetyltransferase</fullName>
    </alternativeName>
</protein>
<evidence type="ECO:0000313" key="11">
    <source>
        <dbReference type="Proteomes" id="UP000806378"/>
    </source>
</evidence>
<dbReference type="GO" id="GO:0051792">
    <property type="term" value="P:medium-chain fatty acid biosynthetic process"/>
    <property type="evidence" value="ECO:0007669"/>
    <property type="project" value="TreeGrafter"/>
</dbReference>
<feature type="region of interest" description="Disordered" evidence="8">
    <location>
        <begin position="417"/>
        <end position="452"/>
    </location>
</feature>
<keyword evidence="2" id="KW-0808">Transferase</keyword>
<dbReference type="EMBL" id="MU093875">
    <property type="protein sequence ID" value="KAF7846290.1"/>
    <property type="molecule type" value="Genomic_DNA"/>
</dbReference>
<accession>A0A8T0CFP0</accession>
<dbReference type="Gramene" id="rna-gnl|WGS:JABURB|Cocit.L4661.1">
    <property type="protein sequence ID" value="cds-KAF7846290.1"/>
    <property type="gene ID" value="gene-BT93_L4661"/>
</dbReference>
<reference evidence="10" key="1">
    <citation type="submission" date="2020-05" db="EMBL/GenBank/DDBJ databases">
        <title>WGS assembly of Corymbia citriodora subspecies variegata.</title>
        <authorList>
            <person name="Barry K."/>
            <person name="Hundley H."/>
            <person name="Shu S."/>
            <person name="Jenkins J."/>
            <person name="Grimwood J."/>
            <person name="Baten A."/>
        </authorList>
    </citation>
    <scope>NUCLEOTIDE SEQUENCE</scope>
    <source>
        <strain evidence="10">CV2-018</strain>
    </source>
</reference>
<gene>
    <name evidence="10" type="ORF">BT93_L4661</name>
</gene>